<protein>
    <submittedName>
        <fullName evidence="1">Uncharacterized protein</fullName>
    </submittedName>
</protein>
<dbReference type="EMBL" id="AUNC01000001">
    <property type="protein sequence ID" value="KEO59510.1"/>
    <property type="molecule type" value="Genomic_DNA"/>
</dbReference>
<proteinExistence type="predicted"/>
<comment type="caution">
    <text evidence="1">The sequence shown here is derived from an EMBL/GenBank/DDBJ whole genome shotgun (WGS) entry which is preliminary data.</text>
</comment>
<sequence length="56" mass="6602">MTSEELFKSSYFRPIYNDTHFGISQIGLLQLFKRPHHYHVMSGLIRRAAIWSASFD</sequence>
<evidence type="ECO:0000313" key="2">
    <source>
        <dbReference type="Proteomes" id="UP000027463"/>
    </source>
</evidence>
<dbReference type="Proteomes" id="UP000027463">
    <property type="component" value="Unassembled WGS sequence"/>
</dbReference>
<evidence type="ECO:0000313" key="1">
    <source>
        <dbReference type="EMBL" id="KEO59510.1"/>
    </source>
</evidence>
<keyword evidence="2" id="KW-1185">Reference proteome</keyword>
<name>A0ABR4TTS4_9PROT</name>
<accession>A0ABR4TTS4</accession>
<gene>
    <name evidence="1" type="ORF">SMB34_00585</name>
</gene>
<reference evidence="1 2" key="1">
    <citation type="submission" date="2013-07" db="EMBL/GenBank/DDBJ databases">
        <title>Thalassospira permensis NBRC 106175 Genome Sequencing.</title>
        <authorList>
            <person name="Lai Q."/>
            <person name="Shao Z."/>
        </authorList>
    </citation>
    <scope>NUCLEOTIDE SEQUENCE [LARGE SCALE GENOMIC DNA]</scope>
    <source>
        <strain evidence="1 2">NBRC 106175</strain>
    </source>
</reference>
<organism evidence="1 2">
    <name type="scientific">Thalassospira permensis NBRC 106175</name>
    <dbReference type="NCBI Taxonomy" id="1353532"/>
    <lineage>
        <taxon>Bacteria</taxon>
        <taxon>Pseudomonadati</taxon>
        <taxon>Pseudomonadota</taxon>
        <taxon>Alphaproteobacteria</taxon>
        <taxon>Rhodospirillales</taxon>
        <taxon>Thalassospiraceae</taxon>
        <taxon>Thalassospira</taxon>
    </lineage>
</organism>